<dbReference type="PANTHER" id="PTHR30006">
    <property type="entry name" value="THIAMINE-BINDING PERIPLASMIC PROTEIN-RELATED"/>
    <property type="match status" value="1"/>
</dbReference>
<evidence type="ECO:0000256" key="1">
    <source>
        <dbReference type="ARBA" id="ARBA00022729"/>
    </source>
</evidence>
<dbReference type="AlphaFoldDB" id="X0QDA8"/>
<evidence type="ECO:0000313" key="4">
    <source>
        <dbReference type="Proteomes" id="UP000019491"/>
    </source>
</evidence>
<evidence type="ECO:0000256" key="2">
    <source>
        <dbReference type="SAM" id="SignalP"/>
    </source>
</evidence>
<evidence type="ECO:0000313" key="3">
    <source>
        <dbReference type="EMBL" id="GAF49547.1"/>
    </source>
</evidence>
<sequence>MTLRAMRRITGVAGALLLSMSLAACGAGAGSDTTDQVADNWDGIVEAATREGQVTIYSGQATELLDEVKKGFEAKYPGIEVNIVRALDSELAVKVEAESKTGNGVADVFVSTSVPWLTKNKDLYSEPVGPSFDAPEYNRAENIADEGYFVTNAAVLTFGWNVNQLSGGIKSYADLLDPSLAGGKVGVKKPAGTPDLAFYNYLKATYGDDYLEKLAALHPRQYASALPMAQALTAGEIAAGNYVQPLIDEMASGAPVDWTVEDTLWGARFYGTIVKSAPHPNAANLLADYLVTREGQTAISRKAASVLPGIEGAVGVVGDIPVIDPAELTDEKLRAFLDEWDELFRA</sequence>
<accession>X0QDA8</accession>
<feature type="signal peptide" evidence="2">
    <location>
        <begin position="1"/>
        <end position="26"/>
    </location>
</feature>
<keyword evidence="4" id="KW-1185">Reference proteome</keyword>
<reference evidence="3 4" key="1">
    <citation type="submission" date="2014-02" db="EMBL/GenBank/DDBJ databases">
        <title>Whole genome shotgun sequence of Rhodococcus wratislaviensis NBRC 100605.</title>
        <authorList>
            <person name="Hosoyama A."/>
            <person name="Tsuchikane K."/>
            <person name="Yoshida I."/>
            <person name="Ohji S."/>
            <person name="Ichikawa N."/>
            <person name="Yamazoe A."/>
            <person name="Fujita N."/>
        </authorList>
    </citation>
    <scope>NUCLEOTIDE SEQUENCE [LARGE SCALE GENOMIC DNA]</scope>
    <source>
        <strain evidence="3 4">NBRC 100605</strain>
    </source>
</reference>
<dbReference type="Pfam" id="PF13531">
    <property type="entry name" value="SBP_bac_11"/>
    <property type="match status" value="1"/>
</dbReference>
<keyword evidence="1 2" id="KW-0732">Signal</keyword>
<feature type="chain" id="PRO_5039592915" description="ABC transporter substrate-binding protein" evidence="2">
    <location>
        <begin position="27"/>
        <end position="346"/>
    </location>
</feature>
<evidence type="ECO:0008006" key="5">
    <source>
        <dbReference type="Google" id="ProtNLM"/>
    </source>
</evidence>
<comment type="caution">
    <text evidence="3">The sequence shown here is derived from an EMBL/GenBank/DDBJ whole genome shotgun (WGS) entry which is preliminary data.</text>
</comment>
<dbReference type="PROSITE" id="PS51257">
    <property type="entry name" value="PROKAR_LIPOPROTEIN"/>
    <property type="match status" value="1"/>
</dbReference>
<dbReference type="SUPFAM" id="SSF53850">
    <property type="entry name" value="Periplasmic binding protein-like II"/>
    <property type="match status" value="1"/>
</dbReference>
<gene>
    <name evidence="3" type="ORF">RW1_093_00340</name>
</gene>
<dbReference type="EMBL" id="BAWF01000093">
    <property type="protein sequence ID" value="GAF49547.1"/>
    <property type="molecule type" value="Genomic_DNA"/>
</dbReference>
<proteinExistence type="predicted"/>
<organism evidence="3 4">
    <name type="scientific">Rhodococcus wratislaviensis NBRC 100605</name>
    <dbReference type="NCBI Taxonomy" id="1219028"/>
    <lineage>
        <taxon>Bacteria</taxon>
        <taxon>Bacillati</taxon>
        <taxon>Actinomycetota</taxon>
        <taxon>Actinomycetes</taxon>
        <taxon>Mycobacteriales</taxon>
        <taxon>Nocardiaceae</taxon>
        <taxon>Rhodococcus</taxon>
    </lineage>
</organism>
<dbReference type="Gene3D" id="3.40.190.10">
    <property type="entry name" value="Periplasmic binding protein-like II"/>
    <property type="match status" value="2"/>
</dbReference>
<name>X0QDA8_RHOWR</name>
<dbReference type="Proteomes" id="UP000019491">
    <property type="component" value="Unassembled WGS sequence"/>
</dbReference>
<protein>
    <recommendedName>
        <fullName evidence="5">ABC transporter substrate-binding protein</fullName>
    </recommendedName>
</protein>